<evidence type="ECO:0000313" key="3">
    <source>
        <dbReference type="Proteomes" id="UP001196980"/>
    </source>
</evidence>
<organism evidence="2 3">
    <name type="scientific">Candidatus Magnetobacterium casense</name>
    <dbReference type="NCBI Taxonomy" id="1455061"/>
    <lineage>
        <taxon>Bacteria</taxon>
        <taxon>Pseudomonadati</taxon>
        <taxon>Nitrospirota</taxon>
        <taxon>Thermodesulfovibrionia</taxon>
        <taxon>Thermodesulfovibrionales</taxon>
        <taxon>Candidatus Magnetobacteriaceae</taxon>
        <taxon>Candidatus Magnetobacterium</taxon>
    </lineage>
</organism>
<evidence type="ECO:0000313" key="2">
    <source>
        <dbReference type="EMBL" id="MBV6343081.1"/>
    </source>
</evidence>
<protein>
    <submittedName>
        <fullName evidence="2">ParB N-terminal domain-containing protein</fullName>
    </submittedName>
</protein>
<dbReference type="Pfam" id="PF02195">
    <property type="entry name" value="ParB_N"/>
    <property type="match status" value="1"/>
</dbReference>
<reference evidence="2 3" key="1">
    <citation type="journal article" date="2020" name="J Geophys Res Biogeosci">
        <title>Magnetotaxis as an Adaptation to Enable Bacterial Shuttling of Microbial Sulfur and Sulfur Cycling Across Aquatic Oxic#Anoxic Interfaces.</title>
        <authorList>
            <person name="Li J."/>
            <person name="Liu P."/>
            <person name="Wang J."/>
            <person name="Roberts A.P."/>
            <person name="Pan Y."/>
        </authorList>
    </citation>
    <scope>NUCLEOTIDE SEQUENCE [LARGE SCALE GENOMIC DNA]</scope>
    <source>
        <strain evidence="2 3">MYR-1_YQ</strain>
    </source>
</reference>
<sequence>MAGKIKGKTRVETLNVKELKGIAKNARFMDKITFDKLKRNIEYDGEMTSLPLVVKRKDFYEIVSGNHRVRAVSELGHETVKAVVIDEEDVSEDDIRRIQLSHNAITGEDDKTILAEIYRSIDDLEMRELSGLDDSVFTESYDNLFSIAPKGLKTGIVNLLFLEGELDEFVQNIDYLQEVCKGDATFLARYQDYDEFLQNMGELKHKLNIKNHSALILHIINERAQQEREKDGEVQEG</sequence>
<comment type="caution">
    <text evidence="2">The sequence shown here is derived from an EMBL/GenBank/DDBJ whole genome shotgun (WGS) entry which is preliminary data.</text>
</comment>
<evidence type="ECO:0000259" key="1">
    <source>
        <dbReference type="SMART" id="SM00470"/>
    </source>
</evidence>
<feature type="domain" description="ParB-like N-terminal" evidence="1">
    <location>
        <begin position="12"/>
        <end position="104"/>
    </location>
</feature>
<name>A0ABS6S2L7_9BACT</name>
<dbReference type="RefSeq" id="WP_218253689.1">
    <property type="nucleotide sequence ID" value="NZ_JABXWD010000438.1"/>
</dbReference>
<dbReference type="SMART" id="SM00470">
    <property type="entry name" value="ParB"/>
    <property type="match status" value="1"/>
</dbReference>
<accession>A0ABS6S2L7</accession>
<dbReference type="InterPro" id="IPR003115">
    <property type="entry name" value="ParB_N"/>
</dbReference>
<dbReference type="EMBL" id="JABXWD010000438">
    <property type="protein sequence ID" value="MBV6343081.1"/>
    <property type="molecule type" value="Genomic_DNA"/>
</dbReference>
<dbReference type="Proteomes" id="UP001196980">
    <property type="component" value="Unassembled WGS sequence"/>
</dbReference>
<keyword evidence="3" id="KW-1185">Reference proteome</keyword>
<gene>
    <name evidence="2" type="ORF">HWQ67_15985</name>
</gene>
<proteinExistence type="predicted"/>